<gene>
    <name evidence="1" type="ORF">FBU59_000231</name>
</gene>
<protein>
    <submittedName>
        <fullName evidence="1">Uncharacterized protein</fullName>
    </submittedName>
</protein>
<keyword evidence="2" id="KW-1185">Reference proteome</keyword>
<dbReference type="Proteomes" id="UP001150603">
    <property type="component" value="Unassembled WGS sequence"/>
</dbReference>
<organism evidence="1 2">
    <name type="scientific">Linderina macrospora</name>
    <dbReference type="NCBI Taxonomy" id="4868"/>
    <lineage>
        <taxon>Eukaryota</taxon>
        <taxon>Fungi</taxon>
        <taxon>Fungi incertae sedis</taxon>
        <taxon>Zoopagomycota</taxon>
        <taxon>Kickxellomycotina</taxon>
        <taxon>Kickxellomycetes</taxon>
        <taxon>Kickxellales</taxon>
        <taxon>Kickxellaceae</taxon>
        <taxon>Linderina</taxon>
    </lineage>
</organism>
<proteinExistence type="predicted"/>
<evidence type="ECO:0000313" key="1">
    <source>
        <dbReference type="EMBL" id="KAJ1951319.1"/>
    </source>
</evidence>
<name>A0ACC1JHI9_9FUNG</name>
<accession>A0ACC1JHI9</accession>
<dbReference type="EMBL" id="JANBPW010000028">
    <property type="protein sequence ID" value="KAJ1951319.1"/>
    <property type="molecule type" value="Genomic_DNA"/>
</dbReference>
<sequence>MSEPAVFDICFPSHITRIPICRPGATIAGAVVLKLTSPLVASHLMLRFYGVERVRRTPVAVQAVSTEKRQVTMMSQQMVMDKEFFRRELLLWGEPSVDSTKIIPCDSVHRFHFSFTMPYVNMPTPRQTPDVEISYSLEASLFTEVFDQQRDEKVLKDIYKTPIKSFLFEPIIQEKIVHGQSAAPQETIVAMRDVESKNSQKTHLALHVFHPTPSFLPGETIDLLILAPAGKKINGATYQLKENVRCRKSSAPIIDESDVPILWKYSVDIAPVRDMSFIKLSKTNITQEIGMLGHFMFTSQATTTDQPNLLGPVKTNDSLQGRKKRRGEFNCVVEDQRSQKTAQPSQTTPLSPLAETQELMAAENMEPASPVTLPPPPRARTASLSGQPPLNGPTNSTASVYHNGSFASSPHPPTYQQAIAESRMSKSISGDMDDAMSDRSSISDAISIRYAPGKVLSAGLQSLTRGVSTYGGLTKDNQQITAVPLGSLLSQGSYRFAKIKLTLPQLKDMSPVSSVFLDFEYTIDIMLTLGGSFGTSRRVSGKLPLKIVTVRSAAKMNGSGTNSSSEGSRSLHDSLSCLNLSIAHSEEQTTGSNGSPATTLTEFPFDSNGAGADSKLVGDCYPCLQSFLQDGLKIPMPDLEVINIGNSSI</sequence>
<comment type="caution">
    <text evidence="1">The sequence shown here is derived from an EMBL/GenBank/DDBJ whole genome shotgun (WGS) entry which is preliminary data.</text>
</comment>
<reference evidence="1" key="1">
    <citation type="submission" date="2022-07" db="EMBL/GenBank/DDBJ databases">
        <title>Phylogenomic reconstructions and comparative analyses of Kickxellomycotina fungi.</title>
        <authorList>
            <person name="Reynolds N.K."/>
            <person name="Stajich J.E."/>
            <person name="Barry K."/>
            <person name="Grigoriev I.V."/>
            <person name="Crous P."/>
            <person name="Smith M.E."/>
        </authorList>
    </citation>
    <scope>NUCLEOTIDE SEQUENCE</scope>
    <source>
        <strain evidence="1">NRRL 5244</strain>
    </source>
</reference>
<evidence type="ECO:0000313" key="2">
    <source>
        <dbReference type="Proteomes" id="UP001150603"/>
    </source>
</evidence>